<name>A0A7W6UM74_9HYPH</name>
<reference evidence="1 2" key="1">
    <citation type="submission" date="2020-08" db="EMBL/GenBank/DDBJ databases">
        <title>Genomic Encyclopedia of Type Strains, Phase IV (KMG-V): Genome sequencing to study the core and pangenomes of soil and plant-associated prokaryotes.</title>
        <authorList>
            <person name="Whitman W."/>
        </authorList>
    </citation>
    <scope>NUCLEOTIDE SEQUENCE [LARGE SCALE GENOMIC DNA]</scope>
    <source>
        <strain evidence="1 2">SEMIA 414</strain>
    </source>
</reference>
<organism evidence="1 2">
    <name type="scientific">Rhizobium esperanzae</name>
    <dbReference type="NCBI Taxonomy" id="1967781"/>
    <lineage>
        <taxon>Bacteria</taxon>
        <taxon>Pseudomonadati</taxon>
        <taxon>Pseudomonadota</taxon>
        <taxon>Alphaproteobacteria</taxon>
        <taxon>Hyphomicrobiales</taxon>
        <taxon>Rhizobiaceae</taxon>
        <taxon>Rhizobium/Agrobacterium group</taxon>
        <taxon>Rhizobium</taxon>
    </lineage>
</organism>
<evidence type="ECO:0000313" key="1">
    <source>
        <dbReference type="EMBL" id="MBB4440787.1"/>
    </source>
</evidence>
<evidence type="ECO:0000313" key="2">
    <source>
        <dbReference type="Proteomes" id="UP000533724"/>
    </source>
</evidence>
<accession>A0A7W6UM74</accession>
<proteinExistence type="predicted"/>
<comment type="caution">
    <text evidence="1">The sequence shown here is derived from an EMBL/GenBank/DDBJ whole genome shotgun (WGS) entry which is preliminary data.</text>
</comment>
<evidence type="ECO:0008006" key="3">
    <source>
        <dbReference type="Google" id="ProtNLM"/>
    </source>
</evidence>
<dbReference type="Proteomes" id="UP000533724">
    <property type="component" value="Unassembled WGS sequence"/>
</dbReference>
<gene>
    <name evidence="1" type="ORF">GGE15_004064</name>
</gene>
<dbReference type="AlphaFoldDB" id="A0A7W6UM74"/>
<dbReference type="RefSeq" id="WP_184500407.1">
    <property type="nucleotide sequence ID" value="NZ_JACIHI010000009.1"/>
</dbReference>
<dbReference type="EMBL" id="JACIHI010000009">
    <property type="protein sequence ID" value="MBB4440787.1"/>
    <property type="molecule type" value="Genomic_DNA"/>
</dbReference>
<sequence length="188" mass="21434">MNFNAIIEKQLQVFPTRLKPFIHPSTQVSGMERTWRYFAFAYERGFEVLAEECCRSYPNQSYLLVPLLQLARHSMELALKSALNECNEVYGAGLATDKHGLVTLYDRLDRFLISYSMIQKADPWADSTRKVLVHFDKVDSTGMVFRYPTDLTGVPFDAFEIDIEELIIAHQNVTLLADATVSMLNEGA</sequence>
<protein>
    <recommendedName>
        <fullName evidence="3">HEPN domain-containing protein</fullName>
    </recommendedName>
</protein>